<protein>
    <submittedName>
        <fullName evidence="3">Cell division topological specificity factor MinE</fullName>
    </submittedName>
</protein>
<dbReference type="GO" id="GO:0032955">
    <property type="term" value="P:regulation of division septum assembly"/>
    <property type="evidence" value="ECO:0007669"/>
    <property type="project" value="InterPro"/>
</dbReference>
<keyword evidence="3" id="KW-0131">Cell cycle</keyword>
<proteinExistence type="inferred from homology"/>
<dbReference type="InterPro" id="IPR005527">
    <property type="entry name" value="MinE"/>
</dbReference>
<organism evidence="3 4">
    <name type="scientific">Candidatus Blautia gallistercoris</name>
    <dbReference type="NCBI Taxonomy" id="2838490"/>
    <lineage>
        <taxon>Bacteria</taxon>
        <taxon>Bacillati</taxon>
        <taxon>Bacillota</taxon>
        <taxon>Clostridia</taxon>
        <taxon>Lachnospirales</taxon>
        <taxon>Lachnospiraceae</taxon>
        <taxon>Blautia</taxon>
    </lineage>
</organism>
<dbReference type="GO" id="GO:0051301">
    <property type="term" value="P:cell division"/>
    <property type="evidence" value="ECO:0007669"/>
    <property type="project" value="UniProtKB-KW"/>
</dbReference>
<keyword evidence="3" id="KW-0132">Cell division</keyword>
<dbReference type="NCBIfam" id="TIGR01215">
    <property type="entry name" value="minE"/>
    <property type="match status" value="1"/>
</dbReference>
<dbReference type="InterPro" id="IPR036707">
    <property type="entry name" value="MinE_sf"/>
</dbReference>
<gene>
    <name evidence="3" type="primary">minE</name>
    <name evidence="3" type="ORF">IAA45_01095</name>
</gene>
<dbReference type="Pfam" id="PF03776">
    <property type="entry name" value="MinE"/>
    <property type="match status" value="1"/>
</dbReference>
<sequence>MRRFLHRKQAASGNLAKDRLKLLLLSERMDCSPQMIHMLRNDVIHTISKYVPIDEEHVILQMTQTPPALSATIPLMARNCKTARR</sequence>
<dbReference type="AlphaFoldDB" id="A0A9D1WG64"/>
<dbReference type="Gene3D" id="3.30.1070.10">
    <property type="entry name" value="Cell division topological specificity factor MinE"/>
    <property type="match status" value="1"/>
</dbReference>
<name>A0A9D1WG64_9FIRM</name>
<dbReference type="EMBL" id="DXEX01000029">
    <property type="protein sequence ID" value="HIX58303.1"/>
    <property type="molecule type" value="Genomic_DNA"/>
</dbReference>
<comment type="similarity">
    <text evidence="1">Belongs to the MinE family.</text>
</comment>
<reference evidence="3" key="1">
    <citation type="journal article" date="2021" name="PeerJ">
        <title>Extensive microbial diversity within the chicken gut microbiome revealed by metagenomics and culture.</title>
        <authorList>
            <person name="Gilroy R."/>
            <person name="Ravi A."/>
            <person name="Getino M."/>
            <person name="Pursley I."/>
            <person name="Horton D.L."/>
            <person name="Alikhan N.F."/>
            <person name="Baker D."/>
            <person name="Gharbi K."/>
            <person name="Hall N."/>
            <person name="Watson M."/>
            <person name="Adriaenssens E.M."/>
            <person name="Foster-Nyarko E."/>
            <person name="Jarju S."/>
            <person name="Secka A."/>
            <person name="Antonio M."/>
            <person name="Oren A."/>
            <person name="Chaudhuri R.R."/>
            <person name="La Ragione R."/>
            <person name="Hildebrand F."/>
            <person name="Pallen M.J."/>
        </authorList>
    </citation>
    <scope>NUCLEOTIDE SEQUENCE</scope>
    <source>
        <strain evidence="3">ChiSjej1B19-8411</strain>
    </source>
</reference>
<accession>A0A9D1WG64</accession>
<evidence type="ECO:0000313" key="4">
    <source>
        <dbReference type="Proteomes" id="UP000886817"/>
    </source>
</evidence>
<dbReference type="SUPFAM" id="SSF55229">
    <property type="entry name" value="Cell division protein MinE topological specificity domain"/>
    <property type="match status" value="1"/>
</dbReference>
<evidence type="ECO:0000313" key="3">
    <source>
        <dbReference type="EMBL" id="HIX58303.1"/>
    </source>
</evidence>
<dbReference type="Proteomes" id="UP000886817">
    <property type="component" value="Unassembled WGS sequence"/>
</dbReference>
<comment type="function">
    <text evidence="2">Prevents the cell division inhibition by proteins MinC and MinD at internal division sites while permitting inhibition at polar sites. This ensures cell division at the proper site by restricting the formation of a division septum at the midpoint of the long axis of the cell.</text>
</comment>
<evidence type="ECO:0000256" key="1">
    <source>
        <dbReference type="ARBA" id="ARBA00008168"/>
    </source>
</evidence>
<comment type="caution">
    <text evidence="3">The sequence shown here is derived from an EMBL/GenBank/DDBJ whole genome shotgun (WGS) entry which is preliminary data.</text>
</comment>
<evidence type="ECO:0000256" key="2">
    <source>
        <dbReference type="ARBA" id="ARBA00025265"/>
    </source>
</evidence>
<reference evidence="3" key="2">
    <citation type="submission" date="2021-04" db="EMBL/GenBank/DDBJ databases">
        <authorList>
            <person name="Gilroy R."/>
        </authorList>
    </citation>
    <scope>NUCLEOTIDE SEQUENCE</scope>
    <source>
        <strain evidence="3">ChiSjej1B19-8411</strain>
    </source>
</reference>